<dbReference type="PANTHER" id="PTHR44688:SF16">
    <property type="entry name" value="DNA-BINDING TRANSCRIPTIONAL ACTIVATOR DEVR_DOSR"/>
    <property type="match status" value="1"/>
</dbReference>
<dbReference type="PRINTS" id="PR00038">
    <property type="entry name" value="HTHLUXR"/>
</dbReference>
<dbReference type="InterPro" id="IPR016032">
    <property type="entry name" value="Sig_transdc_resp-reg_C-effctor"/>
</dbReference>
<dbReference type="AlphaFoldDB" id="A0A859FG57"/>
<dbReference type="PROSITE" id="PS50043">
    <property type="entry name" value="HTH_LUXR_2"/>
    <property type="match status" value="1"/>
</dbReference>
<evidence type="ECO:0000256" key="2">
    <source>
        <dbReference type="ARBA" id="ARBA00023125"/>
    </source>
</evidence>
<dbReference type="Pfam" id="PF00196">
    <property type="entry name" value="GerE"/>
    <property type="match status" value="1"/>
</dbReference>
<keyword evidence="3" id="KW-0804">Transcription</keyword>
<gene>
    <name evidence="5" type="ORF">FLK61_37635</name>
</gene>
<dbReference type="InterPro" id="IPR000792">
    <property type="entry name" value="Tscrpt_reg_LuxR_C"/>
</dbReference>
<dbReference type="SUPFAM" id="SSF46894">
    <property type="entry name" value="C-terminal effector domain of the bipartite response regulators"/>
    <property type="match status" value="1"/>
</dbReference>
<protein>
    <submittedName>
        <fullName evidence="5">Response regulator transcription factor</fullName>
    </submittedName>
</protein>
<dbReference type="Proteomes" id="UP000318138">
    <property type="component" value="Chromosome"/>
</dbReference>
<keyword evidence="6" id="KW-1185">Reference proteome</keyword>
<dbReference type="PROSITE" id="PS00622">
    <property type="entry name" value="HTH_LUXR_1"/>
    <property type="match status" value="1"/>
</dbReference>
<reference evidence="6" key="1">
    <citation type="submission" date="2019-07" db="EMBL/GenBank/DDBJ databases">
        <title>Bacillus alkalisoli sp. nov. isolated from saline soil.</title>
        <authorList>
            <person name="Sun J.-Q."/>
            <person name="Xu L."/>
        </authorList>
    </citation>
    <scope>NUCLEOTIDE SEQUENCE [LARGE SCALE GENOMIC DNA]</scope>
    <source>
        <strain evidence="6">M4U3P1</strain>
    </source>
</reference>
<name>A0A859FG57_9BACI</name>
<sequence>MQLLDTANNIATNDKILIIDHDKYLSTQAEKRLAERMQGHDLTIDKGGSKSLDEEAGYIFLFVEHSSLEAVEWIESMLKQKKDGTSLLVMTVGKPRAALINLLHQGLDGLLSLHSLLTRGDRIVEQLTRYGVYLEQSMHKDLVKQLHESKMRDRPIKKLTLRVEDVKLILTKNEIFVLQHILDGHNNRKIAELMFLAPSTISTIISHLLKKLGANDRTDAMVTIIKKGWVDATR</sequence>
<organism evidence="5 6">
    <name type="scientific">Paenalkalicoccus suaedae</name>
    <dbReference type="NCBI Taxonomy" id="2592382"/>
    <lineage>
        <taxon>Bacteria</taxon>
        <taxon>Bacillati</taxon>
        <taxon>Bacillota</taxon>
        <taxon>Bacilli</taxon>
        <taxon>Bacillales</taxon>
        <taxon>Bacillaceae</taxon>
        <taxon>Paenalkalicoccus</taxon>
    </lineage>
</organism>
<dbReference type="SMART" id="SM00421">
    <property type="entry name" value="HTH_LUXR"/>
    <property type="match status" value="1"/>
</dbReference>
<keyword evidence="2" id="KW-0238">DNA-binding</keyword>
<dbReference type="PANTHER" id="PTHR44688">
    <property type="entry name" value="DNA-BINDING TRANSCRIPTIONAL ACTIVATOR DEVR_DOSR"/>
    <property type="match status" value="1"/>
</dbReference>
<evidence type="ECO:0000313" key="6">
    <source>
        <dbReference type="Proteomes" id="UP000318138"/>
    </source>
</evidence>
<evidence type="ECO:0000256" key="1">
    <source>
        <dbReference type="ARBA" id="ARBA00023015"/>
    </source>
</evidence>
<dbReference type="GO" id="GO:0003677">
    <property type="term" value="F:DNA binding"/>
    <property type="evidence" value="ECO:0007669"/>
    <property type="project" value="UniProtKB-KW"/>
</dbReference>
<evidence type="ECO:0000256" key="3">
    <source>
        <dbReference type="ARBA" id="ARBA00023163"/>
    </source>
</evidence>
<evidence type="ECO:0000313" key="5">
    <source>
        <dbReference type="EMBL" id="QKS72353.1"/>
    </source>
</evidence>
<dbReference type="RefSeq" id="WP_176010333.1">
    <property type="nucleotide sequence ID" value="NZ_CP041372.2"/>
</dbReference>
<dbReference type="GO" id="GO:0006355">
    <property type="term" value="P:regulation of DNA-templated transcription"/>
    <property type="evidence" value="ECO:0007669"/>
    <property type="project" value="InterPro"/>
</dbReference>
<proteinExistence type="predicted"/>
<feature type="domain" description="HTH luxR-type" evidence="4">
    <location>
        <begin position="163"/>
        <end position="228"/>
    </location>
</feature>
<keyword evidence="1" id="KW-0805">Transcription regulation</keyword>
<dbReference type="Gene3D" id="3.40.50.2300">
    <property type="match status" value="1"/>
</dbReference>
<accession>A0A859FG57</accession>
<dbReference type="KEGG" id="psua:FLK61_37635"/>
<evidence type="ECO:0000259" key="4">
    <source>
        <dbReference type="PROSITE" id="PS50043"/>
    </source>
</evidence>
<dbReference type="EMBL" id="CP041372">
    <property type="protein sequence ID" value="QKS72353.1"/>
    <property type="molecule type" value="Genomic_DNA"/>
</dbReference>